<dbReference type="InterPro" id="IPR020846">
    <property type="entry name" value="MFS_dom"/>
</dbReference>
<dbReference type="Gene3D" id="1.20.1250.20">
    <property type="entry name" value="MFS general substrate transporter like domains"/>
    <property type="match status" value="2"/>
</dbReference>
<feature type="transmembrane region" description="Helical" evidence="2">
    <location>
        <begin position="75"/>
        <end position="94"/>
    </location>
</feature>
<protein>
    <recommendedName>
        <fullName evidence="3">Major facilitator superfamily (MFS) profile domain-containing protein</fullName>
    </recommendedName>
</protein>
<dbReference type="AlphaFoldDB" id="A0AAN8G5W9"/>
<evidence type="ECO:0000259" key="3">
    <source>
        <dbReference type="PROSITE" id="PS50850"/>
    </source>
</evidence>
<feature type="domain" description="Major facilitator superfamily (MFS) profile" evidence="3">
    <location>
        <begin position="420"/>
        <end position="631"/>
    </location>
</feature>
<feature type="transmembrane region" description="Helical" evidence="2">
    <location>
        <begin position="455"/>
        <end position="474"/>
    </location>
</feature>
<dbReference type="SUPFAM" id="SSF103473">
    <property type="entry name" value="MFS general substrate transporter"/>
    <property type="match status" value="1"/>
</dbReference>
<feature type="transmembrane region" description="Helical" evidence="2">
    <location>
        <begin position="195"/>
        <end position="213"/>
    </location>
</feature>
<accession>A0AAN8G5W9</accession>
<dbReference type="GO" id="GO:0016020">
    <property type="term" value="C:membrane"/>
    <property type="evidence" value="ECO:0007669"/>
    <property type="project" value="UniProtKB-SubCell"/>
</dbReference>
<gene>
    <name evidence="4" type="ORF">SNE40_020974</name>
</gene>
<organism evidence="4 5">
    <name type="scientific">Patella caerulea</name>
    <name type="common">Rayed Mediterranean limpet</name>
    <dbReference type="NCBI Taxonomy" id="87958"/>
    <lineage>
        <taxon>Eukaryota</taxon>
        <taxon>Metazoa</taxon>
        <taxon>Spiralia</taxon>
        <taxon>Lophotrochozoa</taxon>
        <taxon>Mollusca</taxon>
        <taxon>Gastropoda</taxon>
        <taxon>Patellogastropoda</taxon>
        <taxon>Patelloidea</taxon>
        <taxon>Patellidae</taxon>
        <taxon>Patella</taxon>
    </lineage>
</organism>
<dbReference type="CDD" id="cd17352">
    <property type="entry name" value="MFS_MCT_SLC16"/>
    <property type="match status" value="1"/>
</dbReference>
<dbReference type="Proteomes" id="UP001347796">
    <property type="component" value="Unassembled WGS sequence"/>
</dbReference>
<feature type="transmembrane region" description="Helical" evidence="2">
    <location>
        <begin position="419"/>
        <end position="443"/>
    </location>
</feature>
<comment type="caution">
    <text evidence="4">The sequence shown here is derived from an EMBL/GenBank/DDBJ whole genome shotgun (WGS) entry which is preliminary data.</text>
</comment>
<sequence length="631" mass="68563">MGKKASKKASKRPVADDIASDEDLSRYIPTPPDGGWGWVIVFASFISNFIVDGICYTFGIFLLEFTQAFNAPRSKISLVGSLQAGMYLCAGPIVSALTNRFGCRPVTIVGSIIATIAFLLATLSPSVEILICTYGLLGGFGFGMMYLPAIVSVGFYFDRKRAMATGIAVCGSGVGTFVFAPLSKFLLDIYDWNNALMLLSGIVLNGCVCGMLMRPLKVTKKQLNTKSISNGTSKEERLKALFKSIETKKDVGAVAYSSVPNIVITRVDQTDEGTDQDIQKEVPEILTVAEGTSSRKPEESPLVTVACVNVEDKIREDNLRRRNVDRTFISDANIHKIKDELARPMYRKDIFYSGSIMNIPQFTRSQHDMKTYIKSVTSIPGDMVDGEVPESHSFLCKCLPPSARDAMEQMLNVSILKNVPFLLICFGNIMAMIGFYVPFVYVVDRAIGLGIEPHKASFLLSIIGITNTIGRVLAGVLSDFTKGRSLLINNVFMLMCGISTLLCPFCDTYVTLCIFTAVFGMCVGVYISLSSIILCDLLGLEQLTSAFGLLTLARGLSSAAGPPIAGAVYDLTNSFDPSFFLGGAMIAGGAMFHFVLMLPCMKRFSPEKDVEIDQVNGIGSDTEESRNLTSP</sequence>
<proteinExistence type="predicted"/>
<evidence type="ECO:0000313" key="4">
    <source>
        <dbReference type="EMBL" id="KAK6168443.1"/>
    </source>
</evidence>
<keyword evidence="2" id="KW-0812">Transmembrane</keyword>
<dbReference type="GO" id="GO:0008028">
    <property type="term" value="F:monocarboxylic acid transmembrane transporter activity"/>
    <property type="evidence" value="ECO:0007669"/>
    <property type="project" value="TreeGrafter"/>
</dbReference>
<feature type="transmembrane region" description="Helical" evidence="2">
    <location>
        <begin position="36"/>
        <end position="63"/>
    </location>
</feature>
<comment type="subcellular location">
    <subcellularLocation>
        <location evidence="1">Membrane</location>
        <topology evidence="1">Multi-pass membrane protein</topology>
    </subcellularLocation>
</comment>
<dbReference type="InterPro" id="IPR036259">
    <property type="entry name" value="MFS_trans_sf"/>
</dbReference>
<evidence type="ECO:0000256" key="1">
    <source>
        <dbReference type="ARBA" id="ARBA00004141"/>
    </source>
</evidence>
<reference evidence="4 5" key="1">
    <citation type="submission" date="2024-01" db="EMBL/GenBank/DDBJ databases">
        <title>The genome of the rayed Mediterranean limpet Patella caerulea (Linnaeus, 1758).</title>
        <authorList>
            <person name="Anh-Thu Weber A."/>
            <person name="Halstead-Nussloch G."/>
        </authorList>
    </citation>
    <scope>NUCLEOTIDE SEQUENCE [LARGE SCALE GENOMIC DNA]</scope>
    <source>
        <strain evidence="4">AATW-2023a</strain>
        <tissue evidence="4">Whole specimen</tissue>
    </source>
</reference>
<dbReference type="Pfam" id="PF07690">
    <property type="entry name" value="MFS_1"/>
    <property type="match status" value="2"/>
</dbReference>
<name>A0AAN8G5W9_PATCE</name>
<keyword evidence="2" id="KW-0472">Membrane</keyword>
<evidence type="ECO:0000313" key="5">
    <source>
        <dbReference type="Proteomes" id="UP001347796"/>
    </source>
</evidence>
<feature type="transmembrane region" description="Helical" evidence="2">
    <location>
        <begin position="164"/>
        <end position="183"/>
    </location>
</feature>
<feature type="transmembrane region" description="Helical" evidence="2">
    <location>
        <begin position="136"/>
        <end position="157"/>
    </location>
</feature>
<feature type="transmembrane region" description="Helical" evidence="2">
    <location>
        <begin position="486"/>
        <end position="502"/>
    </location>
</feature>
<dbReference type="PROSITE" id="PS50850">
    <property type="entry name" value="MFS"/>
    <property type="match status" value="1"/>
</dbReference>
<dbReference type="InterPro" id="IPR050327">
    <property type="entry name" value="Proton-linked_MCT"/>
</dbReference>
<feature type="transmembrane region" description="Helical" evidence="2">
    <location>
        <begin position="508"/>
        <end position="534"/>
    </location>
</feature>
<dbReference type="PANTHER" id="PTHR11360:SF286">
    <property type="entry name" value="GH22266P"/>
    <property type="match status" value="1"/>
</dbReference>
<dbReference type="InterPro" id="IPR011701">
    <property type="entry name" value="MFS"/>
</dbReference>
<keyword evidence="2" id="KW-1133">Transmembrane helix</keyword>
<dbReference type="EMBL" id="JAZGQO010000016">
    <property type="protein sequence ID" value="KAK6168443.1"/>
    <property type="molecule type" value="Genomic_DNA"/>
</dbReference>
<keyword evidence="5" id="KW-1185">Reference proteome</keyword>
<feature type="transmembrane region" description="Helical" evidence="2">
    <location>
        <begin position="106"/>
        <end position="124"/>
    </location>
</feature>
<feature type="transmembrane region" description="Helical" evidence="2">
    <location>
        <begin position="546"/>
        <end position="567"/>
    </location>
</feature>
<feature type="transmembrane region" description="Helical" evidence="2">
    <location>
        <begin position="579"/>
        <end position="598"/>
    </location>
</feature>
<dbReference type="PANTHER" id="PTHR11360">
    <property type="entry name" value="MONOCARBOXYLATE TRANSPORTER"/>
    <property type="match status" value="1"/>
</dbReference>
<evidence type="ECO:0000256" key="2">
    <source>
        <dbReference type="SAM" id="Phobius"/>
    </source>
</evidence>